<evidence type="ECO:0000313" key="2">
    <source>
        <dbReference type="Proteomes" id="UP000327013"/>
    </source>
</evidence>
<keyword evidence="2" id="KW-1185">Reference proteome</keyword>
<gene>
    <name evidence="1" type="ORF">FH972_024390</name>
</gene>
<comment type="caution">
    <text evidence="1">The sequence shown here is derived from an EMBL/GenBank/DDBJ whole genome shotgun (WGS) entry which is preliminary data.</text>
</comment>
<dbReference type="Proteomes" id="UP000327013">
    <property type="component" value="Unassembled WGS sequence"/>
</dbReference>
<organism evidence="1 2">
    <name type="scientific">Carpinus fangiana</name>
    <dbReference type="NCBI Taxonomy" id="176857"/>
    <lineage>
        <taxon>Eukaryota</taxon>
        <taxon>Viridiplantae</taxon>
        <taxon>Streptophyta</taxon>
        <taxon>Embryophyta</taxon>
        <taxon>Tracheophyta</taxon>
        <taxon>Spermatophyta</taxon>
        <taxon>Magnoliopsida</taxon>
        <taxon>eudicotyledons</taxon>
        <taxon>Gunneridae</taxon>
        <taxon>Pentapetalae</taxon>
        <taxon>rosids</taxon>
        <taxon>fabids</taxon>
        <taxon>Fagales</taxon>
        <taxon>Betulaceae</taxon>
        <taxon>Carpinus</taxon>
    </lineage>
</organism>
<dbReference type="PANTHER" id="PTHR28020:SF1">
    <property type="entry name" value="YAP1-BINDING PROTEIN 1-RELATED"/>
    <property type="match status" value="1"/>
</dbReference>
<dbReference type="Pfam" id="PF08568">
    <property type="entry name" value="Kinetochor_Ybp2"/>
    <property type="match status" value="1"/>
</dbReference>
<dbReference type="AlphaFoldDB" id="A0A5N6KYE1"/>
<proteinExistence type="predicted"/>
<dbReference type="OrthoDB" id="5396786at2759"/>
<evidence type="ECO:0000313" key="1">
    <source>
        <dbReference type="EMBL" id="KAB8360652.1"/>
    </source>
</evidence>
<accession>A0A5N6KYE1</accession>
<protein>
    <submittedName>
        <fullName evidence="1">Uncharacterized protein</fullName>
    </submittedName>
</protein>
<dbReference type="InterPro" id="IPR013877">
    <property type="entry name" value="YAP-bd/ALF4/Glomulin"/>
</dbReference>
<dbReference type="EMBL" id="VIBQ01000017">
    <property type="protein sequence ID" value="KAB8360652.1"/>
    <property type="molecule type" value="Genomic_DNA"/>
</dbReference>
<dbReference type="InterPro" id="IPR040347">
    <property type="entry name" value="YBP1/2"/>
</dbReference>
<dbReference type="GO" id="GO:0034599">
    <property type="term" value="P:cellular response to oxidative stress"/>
    <property type="evidence" value="ECO:0007669"/>
    <property type="project" value="InterPro"/>
</dbReference>
<dbReference type="GO" id="GO:0005737">
    <property type="term" value="C:cytoplasm"/>
    <property type="evidence" value="ECO:0007669"/>
    <property type="project" value="TreeGrafter"/>
</dbReference>
<sequence>MADSSPSQSLASHPLVLLKPPNLTPIDYLLVIQKELDPDSPVLQSNLAVLNHLLQHDKDLVEQIGWDLVTVLSPLLPASTHLLDLIFARGNAKEVVMRTSMLFQLLFRDDLEDHDSNSVDSDEAVKPFPLTRNMPHQVIQYAFLARALPVVLARLKVKRPSRFAAPLLKAMLGAFERATQFHSYSETQHMLDATLTFLRGISTDGKPSLPSRDPSSQSDKSAFELLKLRLQLPPRPSAESISKLKPTDELAIHTRLVQAFIVSIYEIYALAPASSDSSAPEFGFGWAGRIQELYDPRTLLPGLPSGIAQHKGQRLNARFMNNAQLTEQDENIDILLALAEDHGITSAALLRDATSSHIKDLSATEGQIDEAGSLGKKNAWDFESDDPPNTTDDITFSSQAAAMILAAKTFNLAFSASSCARDDDSMALLFLNKSKVRLGLVERLISHEVELRIFPEHAAIVEACMDDSQTLPSDEVIDAILALGLNATNSDKMGIQGHPEALYAYLLKITRISACSGSPRLRYLAHKLASTVLHSHPEPKNRLSFIIDTLAECPFDNLRESAVAWLKTETLSATGDTPFANGEALREAAKHLFPDLRHEWDGERAGVKLNAIIDNNGFTLAMLNFYHLLILAQRLHEPLGIADLHHKVVSPLYLSPLKTVLDEVRSGLVTHEDKLSAQSNHDRSADVANAQEIRVQIDLLASLVATIEDEADHL</sequence>
<reference evidence="1 2" key="1">
    <citation type="submission" date="2019-06" db="EMBL/GenBank/DDBJ databases">
        <title>A chromosomal-level reference genome of Carpinus fangiana (Coryloideae, Betulaceae).</title>
        <authorList>
            <person name="Yang X."/>
            <person name="Wang Z."/>
            <person name="Zhang L."/>
            <person name="Hao G."/>
            <person name="Liu J."/>
            <person name="Yang Y."/>
        </authorList>
    </citation>
    <scope>NUCLEOTIDE SEQUENCE [LARGE SCALE GENOMIC DNA]</scope>
    <source>
        <strain evidence="1">Cfa_2016G</strain>
        <tissue evidence="1">Leaf</tissue>
    </source>
</reference>
<name>A0A5N6KYE1_9ROSI</name>
<dbReference type="PANTHER" id="PTHR28020">
    <property type="entry name" value="YAP1-BINDING PROTEIN 1-RELATED"/>
    <property type="match status" value="1"/>
</dbReference>